<sequence length="113" mass="12227">MTDSDADPRRGLGRDLERELGRVDGRLRAMPLDRLERPSSSGPTPAELVHAAAQTLADLAADGVGRPRRPLPELAPHGLADQLVVTVNDVLDEGREPELRQAVDVLVALRRAL</sequence>
<comment type="caution">
    <text evidence="1">The sequence shown here is derived from an EMBL/GenBank/DDBJ whole genome shotgun (WGS) entry which is preliminary data.</text>
</comment>
<evidence type="ECO:0000313" key="1">
    <source>
        <dbReference type="EMBL" id="MFC6008856.1"/>
    </source>
</evidence>
<keyword evidence="2" id="KW-1185">Reference proteome</keyword>
<dbReference type="RefSeq" id="WP_345717395.1">
    <property type="nucleotide sequence ID" value="NZ_BAABFP010000007.1"/>
</dbReference>
<evidence type="ECO:0000313" key="2">
    <source>
        <dbReference type="Proteomes" id="UP001596189"/>
    </source>
</evidence>
<protein>
    <submittedName>
        <fullName evidence="1">Uncharacterized protein</fullName>
    </submittedName>
</protein>
<name>A0ABW1JHM3_9ACTN</name>
<dbReference type="Proteomes" id="UP001596189">
    <property type="component" value="Unassembled WGS sequence"/>
</dbReference>
<gene>
    <name evidence="1" type="ORF">ACFQDO_17115</name>
</gene>
<organism evidence="1 2">
    <name type="scientific">Angustibacter luteus</name>
    <dbReference type="NCBI Taxonomy" id="658456"/>
    <lineage>
        <taxon>Bacteria</taxon>
        <taxon>Bacillati</taxon>
        <taxon>Actinomycetota</taxon>
        <taxon>Actinomycetes</taxon>
        <taxon>Kineosporiales</taxon>
        <taxon>Kineosporiaceae</taxon>
    </lineage>
</organism>
<proteinExistence type="predicted"/>
<dbReference type="EMBL" id="JBHSRD010000008">
    <property type="protein sequence ID" value="MFC6008856.1"/>
    <property type="molecule type" value="Genomic_DNA"/>
</dbReference>
<accession>A0ABW1JHM3</accession>
<reference evidence="2" key="1">
    <citation type="journal article" date="2019" name="Int. J. Syst. Evol. Microbiol.">
        <title>The Global Catalogue of Microorganisms (GCM) 10K type strain sequencing project: providing services to taxonomists for standard genome sequencing and annotation.</title>
        <authorList>
            <consortium name="The Broad Institute Genomics Platform"/>
            <consortium name="The Broad Institute Genome Sequencing Center for Infectious Disease"/>
            <person name="Wu L."/>
            <person name="Ma J."/>
        </authorList>
    </citation>
    <scope>NUCLEOTIDE SEQUENCE [LARGE SCALE GENOMIC DNA]</scope>
    <source>
        <strain evidence="2">KACC 14249</strain>
    </source>
</reference>